<organism evidence="2 3">
    <name type="scientific">Channa argus</name>
    <name type="common">Northern snakehead</name>
    <name type="synonym">Ophicephalus argus</name>
    <dbReference type="NCBI Taxonomy" id="215402"/>
    <lineage>
        <taxon>Eukaryota</taxon>
        <taxon>Metazoa</taxon>
        <taxon>Chordata</taxon>
        <taxon>Craniata</taxon>
        <taxon>Vertebrata</taxon>
        <taxon>Euteleostomi</taxon>
        <taxon>Actinopterygii</taxon>
        <taxon>Neopterygii</taxon>
        <taxon>Teleostei</taxon>
        <taxon>Neoteleostei</taxon>
        <taxon>Acanthomorphata</taxon>
        <taxon>Anabantaria</taxon>
        <taxon>Anabantiformes</taxon>
        <taxon>Channoidei</taxon>
        <taxon>Channidae</taxon>
        <taxon>Channa</taxon>
    </lineage>
</organism>
<sequence length="76" mass="8683">MSLLCPEGDTDRPTPVTAPKPQRVRMAVQQLRPGERLGEIEMATLAEQNECNYIFYQHVQRQNVSLSTLTVVYLHI</sequence>
<protein>
    <submittedName>
        <fullName evidence="2">Uncharacterized protein</fullName>
    </submittedName>
</protein>
<evidence type="ECO:0000256" key="1">
    <source>
        <dbReference type="SAM" id="MobiDB-lite"/>
    </source>
</evidence>
<gene>
    <name evidence="2" type="ORF">EXN66_Car020135</name>
</gene>
<dbReference type="Proteomes" id="UP000503349">
    <property type="component" value="Chromosome 20"/>
</dbReference>
<proteinExistence type="predicted"/>
<accession>A0A6G1QQU1</accession>
<reference evidence="2 3" key="1">
    <citation type="submission" date="2019-02" db="EMBL/GenBank/DDBJ databases">
        <title>Opniocepnalus argus genome.</title>
        <authorList>
            <person name="Zhou C."/>
            <person name="Xiao S."/>
        </authorList>
    </citation>
    <scope>NUCLEOTIDE SEQUENCE [LARGE SCALE GENOMIC DNA]</scope>
    <source>
        <strain evidence="2">OARG1902GOOAL</strain>
        <tissue evidence="2">Muscle</tissue>
    </source>
</reference>
<feature type="region of interest" description="Disordered" evidence="1">
    <location>
        <begin position="1"/>
        <end position="20"/>
    </location>
</feature>
<name>A0A6G1QQU1_CHAAH</name>
<dbReference type="EMBL" id="CM015731">
    <property type="protein sequence ID" value="KAF3704446.1"/>
    <property type="molecule type" value="Genomic_DNA"/>
</dbReference>
<reference evidence="3" key="2">
    <citation type="submission" date="2019-02" db="EMBL/GenBank/DDBJ databases">
        <title>Opniocepnalus argus Var Kimnra genome.</title>
        <authorList>
            <person name="Zhou C."/>
            <person name="Xiao S."/>
        </authorList>
    </citation>
    <scope>NUCLEOTIDE SEQUENCE [LARGE SCALE GENOMIC DNA]</scope>
</reference>
<keyword evidence="3" id="KW-1185">Reference proteome</keyword>
<evidence type="ECO:0000313" key="3">
    <source>
        <dbReference type="Proteomes" id="UP000503349"/>
    </source>
</evidence>
<evidence type="ECO:0000313" key="2">
    <source>
        <dbReference type="EMBL" id="KAF3704446.1"/>
    </source>
</evidence>
<dbReference type="AlphaFoldDB" id="A0A6G1QQU1"/>